<dbReference type="AlphaFoldDB" id="A0A5B9Q7T5"/>
<proteinExistence type="predicted"/>
<accession>A0A5B9Q7T5</accession>
<reference evidence="1 2" key="1">
    <citation type="submission" date="2019-08" db="EMBL/GenBank/DDBJ databases">
        <title>Deep-cultivation of Planctomycetes and their phenomic and genomic characterization uncovers novel biology.</title>
        <authorList>
            <person name="Wiegand S."/>
            <person name="Jogler M."/>
            <person name="Boedeker C."/>
            <person name="Pinto D."/>
            <person name="Vollmers J."/>
            <person name="Rivas-Marin E."/>
            <person name="Kohn T."/>
            <person name="Peeters S.H."/>
            <person name="Heuer A."/>
            <person name="Rast P."/>
            <person name="Oberbeckmann S."/>
            <person name="Bunk B."/>
            <person name="Jeske O."/>
            <person name="Meyerdierks A."/>
            <person name="Storesund J.E."/>
            <person name="Kallscheuer N."/>
            <person name="Luecker S."/>
            <person name="Lage O.M."/>
            <person name="Pohl T."/>
            <person name="Merkel B.J."/>
            <person name="Hornburger P."/>
            <person name="Mueller R.-W."/>
            <person name="Bruemmer F."/>
            <person name="Labrenz M."/>
            <person name="Spormann A.M."/>
            <person name="Op den Camp H."/>
            <person name="Overmann J."/>
            <person name="Amann R."/>
            <person name="Jetten M.S.M."/>
            <person name="Mascher T."/>
            <person name="Medema M.H."/>
            <person name="Devos D.P."/>
            <person name="Kaster A.-K."/>
            <person name="Ovreas L."/>
            <person name="Rohde M."/>
            <person name="Galperin M.Y."/>
            <person name="Jogler C."/>
        </authorList>
    </citation>
    <scope>NUCLEOTIDE SEQUENCE [LARGE SCALE GENOMIC DNA]</scope>
    <source>
        <strain evidence="1 2">Pr1d</strain>
    </source>
</reference>
<organism evidence="1 2">
    <name type="scientific">Bythopirellula goksoeyrii</name>
    <dbReference type="NCBI Taxonomy" id="1400387"/>
    <lineage>
        <taxon>Bacteria</taxon>
        <taxon>Pseudomonadati</taxon>
        <taxon>Planctomycetota</taxon>
        <taxon>Planctomycetia</taxon>
        <taxon>Pirellulales</taxon>
        <taxon>Lacipirellulaceae</taxon>
        <taxon>Bythopirellula</taxon>
    </lineage>
</organism>
<sequence length="72" mass="8307">MERSNLLEGLLIRDADSHKVLNCWSEDLRILVAELERYPPKGMVEAAWYQRTINSNLFTLPAGDCQQSKQPF</sequence>
<dbReference type="Proteomes" id="UP000323917">
    <property type="component" value="Chromosome"/>
</dbReference>
<name>A0A5B9Q7T5_9BACT</name>
<protein>
    <submittedName>
        <fullName evidence="1">Uncharacterized protein</fullName>
    </submittedName>
</protein>
<dbReference type="EMBL" id="CP042913">
    <property type="protein sequence ID" value="QEG32926.1"/>
    <property type="molecule type" value="Genomic_DNA"/>
</dbReference>
<evidence type="ECO:0000313" key="1">
    <source>
        <dbReference type="EMBL" id="QEG32926.1"/>
    </source>
</evidence>
<dbReference type="KEGG" id="bgok:Pr1d_01870"/>
<evidence type="ECO:0000313" key="2">
    <source>
        <dbReference type="Proteomes" id="UP000323917"/>
    </source>
</evidence>
<keyword evidence="2" id="KW-1185">Reference proteome</keyword>
<gene>
    <name evidence="1" type="ORF">Pr1d_01870</name>
</gene>